<evidence type="ECO:0000313" key="2">
    <source>
        <dbReference type="EMBL" id="GAA1877807.1"/>
    </source>
</evidence>
<dbReference type="EMBL" id="BAAAQK010000028">
    <property type="protein sequence ID" value="GAA1877807.1"/>
    <property type="molecule type" value="Genomic_DNA"/>
</dbReference>
<evidence type="ECO:0000256" key="1">
    <source>
        <dbReference type="SAM" id="MobiDB-lite"/>
    </source>
</evidence>
<evidence type="ECO:0008006" key="4">
    <source>
        <dbReference type="Google" id="ProtNLM"/>
    </source>
</evidence>
<organism evidence="2 3">
    <name type="scientific">Pseudonocardia ailaonensis</name>
    <dbReference type="NCBI Taxonomy" id="367279"/>
    <lineage>
        <taxon>Bacteria</taxon>
        <taxon>Bacillati</taxon>
        <taxon>Actinomycetota</taxon>
        <taxon>Actinomycetes</taxon>
        <taxon>Pseudonocardiales</taxon>
        <taxon>Pseudonocardiaceae</taxon>
        <taxon>Pseudonocardia</taxon>
    </lineage>
</organism>
<proteinExistence type="predicted"/>
<feature type="region of interest" description="Disordered" evidence="1">
    <location>
        <begin position="145"/>
        <end position="184"/>
    </location>
</feature>
<feature type="region of interest" description="Disordered" evidence="1">
    <location>
        <begin position="1"/>
        <end position="40"/>
    </location>
</feature>
<sequence>MKIEVDSIRTSTPTSPAPRGVCPPPGSRCVAVSKERSRSSTALRSNLEINMTESYPEPAGLGPRGSKFWSRTASSFEVGAHELELLVEIARQLDLLAALEEQLAKDGVVSTGSTGQVVAHPAVAALHTGRQLLGRLMSQLSFPDEDGQAAVESPATATARKAANTRWAMEREKHDRPSGGRRHA</sequence>
<dbReference type="Proteomes" id="UP001500449">
    <property type="component" value="Unassembled WGS sequence"/>
</dbReference>
<accession>A0ABN2NQR5</accession>
<reference evidence="2 3" key="1">
    <citation type="journal article" date="2019" name="Int. J. Syst. Evol. Microbiol.">
        <title>The Global Catalogue of Microorganisms (GCM) 10K type strain sequencing project: providing services to taxonomists for standard genome sequencing and annotation.</title>
        <authorList>
            <consortium name="The Broad Institute Genomics Platform"/>
            <consortium name="The Broad Institute Genome Sequencing Center for Infectious Disease"/>
            <person name="Wu L."/>
            <person name="Ma J."/>
        </authorList>
    </citation>
    <scope>NUCLEOTIDE SEQUENCE [LARGE SCALE GENOMIC DNA]</scope>
    <source>
        <strain evidence="2 3">JCM 16009</strain>
    </source>
</reference>
<gene>
    <name evidence="2" type="ORF">GCM10009836_68990</name>
</gene>
<evidence type="ECO:0000313" key="3">
    <source>
        <dbReference type="Proteomes" id="UP001500449"/>
    </source>
</evidence>
<feature type="compositionally biased region" description="Low complexity" evidence="1">
    <location>
        <begin position="155"/>
        <end position="167"/>
    </location>
</feature>
<keyword evidence="3" id="KW-1185">Reference proteome</keyword>
<name>A0ABN2NQR5_9PSEU</name>
<comment type="caution">
    <text evidence="2">The sequence shown here is derived from an EMBL/GenBank/DDBJ whole genome shotgun (WGS) entry which is preliminary data.</text>
</comment>
<feature type="compositionally biased region" description="Basic and acidic residues" evidence="1">
    <location>
        <begin position="168"/>
        <end position="178"/>
    </location>
</feature>
<protein>
    <recommendedName>
        <fullName evidence="4">Terminase small subunit</fullName>
    </recommendedName>
</protein>